<reference evidence="1 2" key="1">
    <citation type="submission" date="2019-09" db="EMBL/GenBank/DDBJ databases">
        <title>Hydrogenophaga aromatica sp. nov., isolated from a para-xylene-degrading enrichment culture.</title>
        <authorList>
            <person name="Tancsics A."/>
            <person name="Banerjee S."/>
        </authorList>
    </citation>
    <scope>NUCLEOTIDE SEQUENCE [LARGE SCALE GENOMIC DNA]</scope>
    <source>
        <strain evidence="1 2">D2P1</strain>
    </source>
</reference>
<dbReference type="RefSeq" id="WP_177137527.1">
    <property type="nucleotide sequence ID" value="NZ_JAGPWB010000054.1"/>
</dbReference>
<dbReference type="InterPro" id="IPR003462">
    <property type="entry name" value="ODC_Mu_crystall"/>
</dbReference>
<dbReference type="InterPro" id="IPR036291">
    <property type="entry name" value="NAD(P)-bd_dom_sf"/>
</dbReference>
<dbReference type="PANTHER" id="PTHR13812">
    <property type="entry name" value="KETIMINE REDUCTASE MU-CRYSTALLIN"/>
    <property type="match status" value="1"/>
</dbReference>
<dbReference type="PIRSF" id="PIRSF001439">
    <property type="entry name" value="CryM"/>
    <property type="match status" value="1"/>
</dbReference>
<dbReference type="AlphaFoldDB" id="A0A7Y8H128"/>
<dbReference type="Gene3D" id="3.30.1780.10">
    <property type="entry name" value="ornithine cyclodeaminase, domain 1"/>
    <property type="match status" value="1"/>
</dbReference>
<dbReference type="Pfam" id="PF02423">
    <property type="entry name" value="OCD_Mu_crystall"/>
    <property type="match status" value="1"/>
</dbReference>
<accession>A0A7Y8H128</accession>
<protein>
    <submittedName>
        <fullName evidence="1">Ornithine cyclodeaminase family protein</fullName>
    </submittedName>
</protein>
<proteinExistence type="predicted"/>
<gene>
    <name evidence="1" type="ORF">F3K02_20810</name>
</gene>
<evidence type="ECO:0000313" key="1">
    <source>
        <dbReference type="EMBL" id="NWF47672.1"/>
    </source>
</evidence>
<dbReference type="GO" id="GO:0005737">
    <property type="term" value="C:cytoplasm"/>
    <property type="evidence" value="ECO:0007669"/>
    <property type="project" value="TreeGrafter"/>
</dbReference>
<dbReference type="InterPro" id="IPR023401">
    <property type="entry name" value="ODC_N"/>
</dbReference>
<comment type="caution">
    <text evidence="1">The sequence shown here is derived from an EMBL/GenBank/DDBJ whole genome shotgun (WGS) entry which is preliminary data.</text>
</comment>
<organism evidence="1 2">
    <name type="scientific">Hydrogenophaga aromaticivorans</name>
    <dbReference type="NCBI Taxonomy" id="2610898"/>
    <lineage>
        <taxon>Bacteria</taxon>
        <taxon>Pseudomonadati</taxon>
        <taxon>Pseudomonadota</taxon>
        <taxon>Betaproteobacteria</taxon>
        <taxon>Burkholderiales</taxon>
        <taxon>Comamonadaceae</taxon>
        <taxon>Hydrogenophaga</taxon>
    </lineage>
</organism>
<evidence type="ECO:0000313" key="2">
    <source>
        <dbReference type="Proteomes" id="UP000545507"/>
    </source>
</evidence>
<name>A0A7Y8H128_9BURK</name>
<dbReference type="Gene3D" id="3.40.50.720">
    <property type="entry name" value="NAD(P)-binding Rossmann-like Domain"/>
    <property type="match status" value="1"/>
</dbReference>
<sequence length="305" mass="32254">MQHITDDMIDAAVSPQDARQVLLDAFRSFGHGQAAMQERIRTEAQGVKLSTLGAVIPEQKVAGAKVYTTIQGQFTFVIVLFSTEDGRALASFDAGAITRLRTAACSLIAARHLARPGARQMALFGAGVQGRAHAIQMAQAFDLEEIRVCDPYALPGLAADLQRQCGTPVRLCDAAETVAGADIVVTASRSTTPLFSGDQLEPGCFVAAIGSSLPHTRELDDRALERAARIAVEWLPQTLREAGDLVLARPGLVSPEKLVELGALVTGASPGRQSDDEITLYKSVGVGLEDVALAGLAWQRVQAGA</sequence>
<keyword evidence="2" id="KW-1185">Reference proteome</keyword>
<dbReference type="EMBL" id="VYGV01000016">
    <property type="protein sequence ID" value="NWF47672.1"/>
    <property type="molecule type" value="Genomic_DNA"/>
</dbReference>
<dbReference type="PANTHER" id="PTHR13812:SF19">
    <property type="entry name" value="KETIMINE REDUCTASE MU-CRYSTALLIN"/>
    <property type="match status" value="1"/>
</dbReference>
<dbReference type="SUPFAM" id="SSF51735">
    <property type="entry name" value="NAD(P)-binding Rossmann-fold domains"/>
    <property type="match status" value="1"/>
</dbReference>
<dbReference type="Proteomes" id="UP000545507">
    <property type="component" value="Unassembled WGS sequence"/>
</dbReference>